<dbReference type="PANTHER" id="PTHR48081">
    <property type="entry name" value="AB HYDROLASE SUPERFAMILY PROTEIN C4A8.06C"/>
    <property type="match status" value="1"/>
</dbReference>
<dbReference type="STRING" id="1073574.GOARA_062_00450"/>
<proteinExistence type="predicted"/>
<evidence type="ECO:0000259" key="2">
    <source>
        <dbReference type="Pfam" id="PF07859"/>
    </source>
</evidence>
<keyword evidence="4" id="KW-1185">Reference proteome</keyword>
<dbReference type="AlphaFoldDB" id="G7H4K2"/>
<evidence type="ECO:0000313" key="4">
    <source>
        <dbReference type="Proteomes" id="UP000035088"/>
    </source>
</evidence>
<evidence type="ECO:0000256" key="1">
    <source>
        <dbReference type="ARBA" id="ARBA00022801"/>
    </source>
</evidence>
<name>G7H4K2_9ACTN</name>
<accession>G7H4K2</accession>
<dbReference type="SUPFAM" id="SSF53474">
    <property type="entry name" value="alpha/beta-Hydrolases"/>
    <property type="match status" value="1"/>
</dbReference>
<sequence>MGPGTRHALKRHKVAYGDHESQFGHLYEPAVGPERGDGPVPLVVLIHGGFFSTRFALTIETAIARLMSERGAAVWNVEYRRVEEDGGGWPGTGADAVAALRALDGKVPAVLPAELLDSIAFDDVAVVGHSAGGLLAVWGTAQLGARTARTRITRVVAQSAVLDLTHPRARDRPTPRNLMGAPYEEIPDRYAQASPILAPVFDAHVIAMHAGGDAAVPVESSRRYVEAVSARGQSAELVVVADEGHDAFVDPRSACTRQTLRLLGL</sequence>
<reference evidence="3 4" key="1">
    <citation type="submission" date="2011-11" db="EMBL/GenBank/DDBJ databases">
        <title>Whole genome shotgun sequence of Gordonia araii NBRC 100433.</title>
        <authorList>
            <person name="Yoshida Y."/>
            <person name="Hosoyama A."/>
            <person name="Tsuchikane K."/>
            <person name="Katsumata H."/>
            <person name="Yamazaki S."/>
            <person name="Fujita N."/>
        </authorList>
    </citation>
    <scope>NUCLEOTIDE SEQUENCE [LARGE SCALE GENOMIC DNA]</scope>
    <source>
        <strain evidence="3 4">NBRC 100433</strain>
    </source>
</reference>
<dbReference type="Proteomes" id="UP000035088">
    <property type="component" value="Unassembled WGS sequence"/>
</dbReference>
<organism evidence="3 4">
    <name type="scientific">Gordonia araii NBRC 100433</name>
    <dbReference type="NCBI Taxonomy" id="1073574"/>
    <lineage>
        <taxon>Bacteria</taxon>
        <taxon>Bacillati</taxon>
        <taxon>Actinomycetota</taxon>
        <taxon>Actinomycetes</taxon>
        <taxon>Mycobacteriales</taxon>
        <taxon>Gordoniaceae</taxon>
        <taxon>Gordonia</taxon>
    </lineage>
</organism>
<protein>
    <recommendedName>
        <fullName evidence="2">Alpha/beta hydrolase fold-3 domain-containing protein</fullName>
    </recommendedName>
</protein>
<dbReference type="InterPro" id="IPR029058">
    <property type="entry name" value="AB_hydrolase_fold"/>
</dbReference>
<evidence type="ECO:0000313" key="3">
    <source>
        <dbReference type="EMBL" id="GAB10777.1"/>
    </source>
</evidence>
<keyword evidence="1" id="KW-0378">Hydrolase</keyword>
<dbReference type="RefSeq" id="WP_007322852.1">
    <property type="nucleotide sequence ID" value="NZ_BAEE01000062.1"/>
</dbReference>
<feature type="domain" description="Alpha/beta hydrolase fold-3" evidence="2">
    <location>
        <begin position="43"/>
        <end position="247"/>
    </location>
</feature>
<dbReference type="Gene3D" id="3.40.50.1820">
    <property type="entry name" value="alpha/beta hydrolase"/>
    <property type="match status" value="1"/>
</dbReference>
<dbReference type="InterPro" id="IPR013094">
    <property type="entry name" value="AB_hydrolase_3"/>
</dbReference>
<gene>
    <name evidence="3" type="ORF">GOARA_062_00450</name>
</gene>
<comment type="caution">
    <text evidence="3">The sequence shown here is derived from an EMBL/GenBank/DDBJ whole genome shotgun (WGS) entry which is preliminary data.</text>
</comment>
<dbReference type="EMBL" id="BAEE01000062">
    <property type="protein sequence ID" value="GAB10777.1"/>
    <property type="molecule type" value="Genomic_DNA"/>
</dbReference>
<dbReference type="Pfam" id="PF07859">
    <property type="entry name" value="Abhydrolase_3"/>
    <property type="match status" value="1"/>
</dbReference>
<dbReference type="InterPro" id="IPR050300">
    <property type="entry name" value="GDXG_lipolytic_enzyme"/>
</dbReference>
<dbReference type="GO" id="GO:0016787">
    <property type="term" value="F:hydrolase activity"/>
    <property type="evidence" value="ECO:0007669"/>
    <property type="project" value="UniProtKB-KW"/>
</dbReference>
<dbReference type="PANTHER" id="PTHR48081:SF33">
    <property type="entry name" value="KYNURENINE FORMAMIDASE"/>
    <property type="match status" value="1"/>
</dbReference>